<dbReference type="Pfam" id="PF02254">
    <property type="entry name" value="TrkA_N"/>
    <property type="match status" value="1"/>
</dbReference>
<dbReference type="SUPFAM" id="SSF81324">
    <property type="entry name" value="Voltage-gated potassium channels"/>
    <property type="match status" value="1"/>
</dbReference>
<dbReference type="InterPro" id="IPR050721">
    <property type="entry name" value="Trk_Ktr_HKT_K-transport"/>
</dbReference>
<dbReference type="Gene3D" id="3.30.70.1450">
    <property type="entry name" value="Regulator of K+ conductance, C-terminal domain"/>
    <property type="match status" value="1"/>
</dbReference>
<dbReference type="PANTHER" id="PTHR43833">
    <property type="entry name" value="POTASSIUM CHANNEL PROTEIN 2-RELATED-RELATED"/>
    <property type="match status" value="1"/>
</dbReference>
<evidence type="ECO:0000313" key="4">
    <source>
        <dbReference type="EMBL" id="UXX79982.1"/>
    </source>
</evidence>
<dbReference type="PROSITE" id="PS51201">
    <property type="entry name" value="RCK_N"/>
    <property type="match status" value="1"/>
</dbReference>
<evidence type="ECO:0000256" key="2">
    <source>
        <dbReference type="SAM" id="Phobius"/>
    </source>
</evidence>
<evidence type="ECO:0000256" key="1">
    <source>
        <dbReference type="ARBA" id="ARBA00004651"/>
    </source>
</evidence>
<dbReference type="PANTHER" id="PTHR43833:SF9">
    <property type="entry name" value="POTASSIUM CHANNEL PROTEIN YUGO-RELATED"/>
    <property type="match status" value="1"/>
</dbReference>
<gene>
    <name evidence="4" type="ORF">N7E81_02535</name>
</gene>
<dbReference type="Gene3D" id="3.40.50.720">
    <property type="entry name" value="NAD(P)-binding Rossmann-like Domain"/>
    <property type="match status" value="1"/>
</dbReference>
<dbReference type="EMBL" id="CP106735">
    <property type="protein sequence ID" value="UXX79982.1"/>
    <property type="molecule type" value="Genomic_DNA"/>
</dbReference>
<evidence type="ECO:0000313" key="5">
    <source>
        <dbReference type="Proteomes" id="UP001062165"/>
    </source>
</evidence>
<accession>A0ABY6D1D7</accession>
<comment type="subcellular location">
    <subcellularLocation>
        <location evidence="1">Cell membrane</location>
        <topology evidence="1">Multi-pass membrane protein</topology>
    </subcellularLocation>
</comment>
<dbReference type="Proteomes" id="UP001062165">
    <property type="component" value="Chromosome"/>
</dbReference>
<feature type="transmembrane region" description="Helical" evidence="2">
    <location>
        <begin position="12"/>
        <end position="34"/>
    </location>
</feature>
<keyword evidence="5" id="KW-1185">Reference proteome</keyword>
<dbReference type="InterPro" id="IPR036291">
    <property type="entry name" value="NAD(P)-bd_dom_sf"/>
</dbReference>
<dbReference type="Pfam" id="PF07885">
    <property type="entry name" value="Ion_trans_2"/>
    <property type="match status" value="1"/>
</dbReference>
<feature type="domain" description="RCK N-terminal" evidence="3">
    <location>
        <begin position="113"/>
        <end position="231"/>
    </location>
</feature>
<dbReference type="InterPro" id="IPR013099">
    <property type="entry name" value="K_chnl_dom"/>
</dbReference>
<dbReference type="InterPro" id="IPR003148">
    <property type="entry name" value="RCK_N"/>
</dbReference>
<dbReference type="SUPFAM" id="SSF51735">
    <property type="entry name" value="NAD(P)-binding Rossmann-fold domains"/>
    <property type="match status" value="1"/>
</dbReference>
<keyword evidence="2" id="KW-0812">Transmembrane</keyword>
<protein>
    <submittedName>
        <fullName evidence="4">NAD-binding protein</fullName>
    </submittedName>
</protein>
<reference evidence="4" key="1">
    <citation type="submission" date="2022-10" db="EMBL/GenBank/DDBJ databases">
        <title>Comparative genomics and taxonomic characterization of three novel marine species of genus Reichenbachiella exhibiting antioxidant and polysaccharide degradation activities.</title>
        <authorList>
            <person name="Muhammad N."/>
            <person name="Lee Y.-J."/>
            <person name="Ko J."/>
            <person name="Kim S.-G."/>
        </authorList>
    </citation>
    <scope>NUCLEOTIDE SEQUENCE</scope>
    <source>
        <strain evidence="4">Wsw4-B4</strain>
    </source>
</reference>
<dbReference type="InterPro" id="IPR036721">
    <property type="entry name" value="RCK_C_sf"/>
</dbReference>
<sequence length="340" mass="38599">MFRSDNYRDIRKFFISATLLLSSLSIGTFGFYWIEKFSWVESFYMAVITFSTVGFNEVHPLSEQGRLFASIYIIFNLMIFAYVVSILSTYLFEGELNRLYHKFVLGKEVEKMKDHIIVCGFGRNGNRACEELKSQGVDFVVIDKDEQLLDLIQNVKKYKFILGDCTQDEVLEEAGIHKAKALITSIANDAENVFLTLTAKELNTNLRIISRASEERSIQKLKQAGAAHVILPDAIGGLHMAQHITKPFVIEYLDQLSGRQNLGLLLEEIQAGNLKSEYQGQSIEFMDVRNRSGVTIVGVKDKEGKFELNPSATMEIDTDMVMVIVGEQVKVENFKNTFLR</sequence>
<feature type="transmembrane region" description="Helical" evidence="2">
    <location>
        <begin position="67"/>
        <end position="92"/>
    </location>
</feature>
<dbReference type="Gene3D" id="1.10.287.70">
    <property type="match status" value="1"/>
</dbReference>
<keyword evidence="2" id="KW-0472">Membrane</keyword>
<organism evidence="4 5">
    <name type="scientific">Reichenbachiella carrageenanivorans</name>
    <dbReference type="NCBI Taxonomy" id="2979869"/>
    <lineage>
        <taxon>Bacteria</taxon>
        <taxon>Pseudomonadati</taxon>
        <taxon>Bacteroidota</taxon>
        <taxon>Cytophagia</taxon>
        <taxon>Cytophagales</taxon>
        <taxon>Reichenbachiellaceae</taxon>
        <taxon>Reichenbachiella</taxon>
    </lineage>
</organism>
<proteinExistence type="predicted"/>
<evidence type="ECO:0000259" key="3">
    <source>
        <dbReference type="PROSITE" id="PS51201"/>
    </source>
</evidence>
<dbReference type="SUPFAM" id="SSF116726">
    <property type="entry name" value="TrkA C-terminal domain-like"/>
    <property type="match status" value="1"/>
</dbReference>
<dbReference type="RefSeq" id="WP_263051712.1">
    <property type="nucleotide sequence ID" value="NZ_CP106735.1"/>
</dbReference>
<keyword evidence="2" id="KW-1133">Transmembrane helix</keyword>
<name>A0ABY6D1D7_9BACT</name>